<evidence type="ECO:0000313" key="7">
    <source>
        <dbReference type="EMBL" id="KAF2820707.1"/>
    </source>
</evidence>
<dbReference type="Gene3D" id="3.30.40.10">
    <property type="entry name" value="Zinc/RING finger domain, C3HC4 (zinc finger)"/>
    <property type="match status" value="1"/>
</dbReference>
<feature type="transmembrane region" description="Helical" evidence="5">
    <location>
        <begin position="16"/>
        <end position="40"/>
    </location>
</feature>
<evidence type="ECO:0000256" key="4">
    <source>
        <dbReference type="PROSITE-ProRule" id="PRU00175"/>
    </source>
</evidence>
<evidence type="ECO:0000313" key="8">
    <source>
        <dbReference type="Proteomes" id="UP000799424"/>
    </source>
</evidence>
<dbReference type="OrthoDB" id="8062037at2759"/>
<dbReference type="GO" id="GO:0008270">
    <property type="term" value="F:zinc ion binding"/>
    <property type="evidence" value="ECO:0007669"/>
    <property type="project" value="UniProtKB-KW"/>
</dbReference>
<dbReference type="CDD" id="cd16473">
    <property type="entry name" value="RING-H2_RNF103"/>
    <property type="match status" value="1"/>
</dbReference>
<dbReference type="InterPro" id="IPR011016">
    <property type="entry name" value="Znf_RING-CH"/>
</dbReference>
<evidence type="ECO:0000259" key="6">
    <source>
        <dbReference type="PROSITE" id="PS50089"/>
    </source>
</evidence>
<keyword evidence="1" id="KW-0479">Metal-binding</keyword>
<dbReference type="EMBL" id="MU006240">
    <property type="protein sequence ID" value="KAF2820707.1"/>
    <property type="molecule type" value="Genomic_DNA"/>
</dbReference>
<dbReference type="SMART" id="SM00744">
    <property type="entry name" value="RINGv"/>
    <property type="match status" value="1"/>
</dbReference>
<keyword evidence="8" id="KW-1185">Reference proteome</keyword>
<keyword evidence="5" id="KW-0472">Membrane</keyword>
<dbReference type="PANTHER" id="PTHR45676">
    <property type="entry name" value="RING-H2 FINGER PROTEIN ATL51-RELATED"/>
    <property type="match status" value="1"/>
</dbReference>
<evidence type="ECO:0000256" key="5">
    <source>
        <dbReference type="SAM" id="Phobius"/>
    </source>
</evidence>
<dbReference type="SMART" id="SM00184">
    <property type="entry name" value="RING"/>
    <property type="match status" value="1"/>
</dbReference>
<dbReference type="InterPro" id="IPR013083">
    <property type="entry name" value="Znf_RING/FYVE/PHD"/>
</dbReference>
<dbReference type="Proteomes" id="UP000799424">
    <property type="component" value="Unassembled WGS sequence"/>
</dbReference>
<reference evidence="7" key="1">
    <citation type="journal article" date="2020" name="Stud. Mycol.">
        <title>101 Dothideomycetes genomes: a test case for predicting lifestyles and emergence of pathogens.</title>
        <authorList>
            <person name="Haridas S."/>
            <person name="Albert R."/>
            <person name="Binder M."/>
            <person name="Bloem J."/>
            <person name="Labutti K."/>
            <person name="Salamov A."/>
            <person name="Andreopoulos B."/>
            <person name="Baker S."/>
            <person name="Barry K."/>
            <person name="Bills G."/>
            <person name="Bluhm B."/>
            <person name="Cannon C."/>
            <person name="Castanera R."/>
            <person name="Culley D."/>
            <person name="Daum C."/>
            <person name="Ezra D."/>
            <person name="Gonzalez J."/>
            <person name="Henrissat B."/>
            <person name="Kuo A."/>
            <person name="Liang C."/>
            <person name="Lipzen A."/>
            <person name="Lutzoni F."/>
            <person name="Magnuson J."/>
            <person name="Mondo S."/>
            <person name="Nolan M."/>
            <person name="Ohm R."/>
            <person name="Pangilinan J."/>
            <person name="Park H.-J."/>
            <person name="Ramirez L."/>
            <person name="Alfaro M."/>
            <person name="Sun H."/>
            <person name="Tritt A."/>
            <person name="Yoshinaga Y."/>
            <person name="Zwiers L.-H."/>
            <person name="Turgeon B."/>
            <person name="Goodwin S."/>
            <person name="Spatafora J."/>
            <person name="Crous P."/>
            <person name="Grigoriev I."/>
        </authorList>
    </citation>
    <scope>NUCLEOTIDE SEQUENCE</scope>
    <source>
        <strain evidence="7">CBS 113818</strain>
    </source>
</reference>
<keyword evidence="3" id="KW-0862">Zinc</keyword>
<dbReference type="Pfam" id="PF13639">
    <property type="entry name" value="zf-RING_2"/>
    <property type="match status" value="1"/>
</dbReference>
<evidence type="ECO:0000256" key="2">
    <source>
        <dbReference type="ARBA" id="ARBA00022771"/>
    </source>
</evidence>
<dbReference type="InterPro" id="IPR001841">
    <property type="entry name" value="Znf_RING"/>
</dbReference>
<name>A0A6A6ZKF5_9PLEO</name>
<organism evidence="7 8">
    <name type="scientific">Ophiobolus disseminans</name>
    <dbReference type="NCBI Taxonomy" id="1469910"/>
    <lineage>
        <taxon>Eukaryota</taxon>
        <taxon>Fungi</taxon>
        <taxon>Dikarya</taxon>
        <taxon>Ascomycota</taxon>
        <taxon>Pezizomycotina</taxon>
        <taxon>Dothideomycetes</taxon>
        <taxon>Pleosporomycetidae</taxon>
        <taxon>Pleosporales</taxon>
        <taxon>Pleosporineae</taxon>
        <taxon>Phaeosphaeriaceae</taxon>
        <taxon>Ophiobolus</taxon>
    </lineage>
</organism>
<dbReference type="PROSITE" id="PS50089">
    <property type="entry name" value="ZF_RING_2"/>
    <property type="match status" value="1"/>
</dbReference>
<proteinExistence type="predicted"/>
<protein>
    <recommendedName>
        <fullName evidence="6">RING-type domain-containing protein</fullName>
    </recommendedName>
</protein>
<evidence type="ECO:0000256" key="3">
    <source>
        <dbReference type="ARBA" id="ARBA00022833"/>
    </source>
</evidence>
<sequence length="166" mass="18994">MAGETQAQPTGKGGTIVIAIVVPSVFVIILIILIVTRAFILPRLGRGHDDFAIVKEQRMKQRLEEIDQIIKSQNYYEWLATQKEQESRSLIAADPLCAICLDDFVEDAQIRGLRCSHAFHAHCLDEWFSRFNEYCPLCHRTIIPGRRAARKKMMERPDPIPVTFMV</sequence>
<dbReference type="SUPFAM" id="SSF57850">
    <property type="entry name" value="RING/U-box"/>
    <property type="match status" value="1"/>
</dbReference>
<dbReference type="AlphaFoldDB" id="A0A6A6ZKF5"/>
<keyword evidence="2 4" id="KW-0863">Zinc-finger</keyword>
<evidence type="ECO:0000256" key="1">
    <source>
        <dbReference type="ARBA" id="ARBA00022723"/>
    </source>
</evidence>
<keyword evidence="5" id="KW-1133">Transmembrane helix</keyword>
<feature type="domain" description="RING-type" evidence="6">
    <location>
        <begin position="97"/>
        <end position="139"/>
    </location>
</feature>
<accession>A0A6A6ZKF5</accession>
<keyword evidence="5" id="KW-0812">Transmembrane</keyword>
<gene>
    <name evidence="7" type="ORF">CC86DRAFT_333315</name>
</gene>